<comment type="subcellular location">
    <subcellularLocation>
        <location evidence="1">Cell envelope</location>
    </subcellularLocation>
</comment>
<dbReference type="PANTHER" id="PTHR46847">
    <property type="entry name" value="D-ALLOSE-BINDING PERIPLASMIC PROTEIN-RELATED"/>
    <property type="match status" value="1"/>
</dbReference>
<organism evidence="6 7">
    <name type="scientific">Rhizobium miluonense</name>
    <dbReference type="NCBI Taxonomy" id="411945"/>
    <lineage>
        <taxon>Bacteria</taxon>
        <taxon>Pseudomonadati</taxon>
        <taxon>Pseudomonadota</taxon>
        <taxon>Alphaproteobacteria</taxon>
        <taxon>Hyphomicrobiales</taxon>
        <taxon>Rhizobiaceae</taxon>
        <taxon>Rhizobium/Agrobacterium group</taxon>
        <taxon>Rhizobium</taxon>
    </lineage>
</organism>
<dbReference type="EMBL" id="FMAH01000002">
    <property type="protein sequence ID" value="SCB11550.1"/>
    <property type="molecule type" value="Genomic_DNA"/>
</dbReference>
<dbReference type="PROSITE" id="PS51318">
    <property type="entry name" value="TAT"/>
    <property type="match status" value="1"/>
</dbReference>
<evidence type="ECO:0000313" key="6">
    <source>
        <dbReference type="EMBL" id="SCB11550.1"/>
    </source>
</evidence>
<reference evidence="7" key="1">
    <citation type="submission" date="2016-08" db="EMBL/GenBank/DDBJ databases">
        <authorList>
            <person name="Varghese N."/>
            <person name="Submissions Spin"/>
        </authorList>
    </citation>
    <scope>NUCLEOTIDE SEQUENCE [LARGE SCALE GENOMIC DNA]</scope>
    <source>
        <strain evidence="7">HAMBI 2971</strain>
    </source>
</reference>
<evidence type="ECO:0000256" key="2">
    <source>
        <dbReference type="ARBA" id="ARBA00007639"/>
    </source>
</evidence>
<dbReference type="InterPro" id="IPR025997">
    <property type="entry name" value="SBP_2_dom"/>
</dbReference>
<evidence type="ECO:0000256" key="1">
    <source>
        <dbReference type="ARBA" id="ARBA00004196"/>
    </source>
</evidence>
<name>A0A1C3U7V8_9HYPH</name>
<feature type="domain" description="Periplasmic binding protein" evidence="5">
    <location>
        <begin position="59"/>
        <end position="322"/>
    </location>
</feature>
<dbReference type="Gene3D" id="3.40.50.2300">
    <property type="match status" value="2"/>
</dbReference>
<dbReference type="InterPro" id="IPR028082">
    <property type="entry name" value="Peripla_BP_I"/>
</dbReference>
<dbReference type="Proteomes" id="UP000199435">
    <property type="component" value="Unassembled WGS sequence"/>
</dbReference>
<dbReference type="SUPFAM" id="SSF53822">
    <property type="entry name" value="Periplasmic binding protein-like I"/>
    <property type="match status" value="1"/>
</dbReference>
<dbReference type="OrthoDB" id="9342512at2"/>
<keyword evidence="7" id="KW-1185">Reference proteome</keyword>
<dbReference type="GO" id="GO:0030313">
    <property type="term" value="C:cell envelope"/>
    <property type="evidence" value="ECO:0007669"/>
    <property type="project" value="UniProtKB-SubCell"/>
</dbReference>
<evidence type="ECO:0000256" key="4">
    <source>
        <dbReference type="SAM" id="SignalP"/>
    </source>
</evidence>
<keyword evidence="3 4" id="KW-0732">Signal</keyword>
<evidence type="ECO:0000313" key="7">
    <source>
        <dbReference type="Proteomes" id="UP000199435"/>
    </source>
</evidence>
<dbReference type="Pfam" id="PF13407">
    <property type="entry name" value="Peripla_BP_4"/>
    <property type="match status" value="1"/>
</dbReference>
<dbReference type="AlphaFoldDB" id="A0A1C3U7V8"/>
<proteinExistence type="inferred from homology"/>
<dbReference type="InterPro" id="IPR006311">
    <property type="entry name" value="TAT_signal"/>
</dbReference>
<accession>A0A1C3U7V8</accession>
<dbReference type="RefSeq" id="WP_092843920.1">
    <property type="nucleotide sequence ID" value="NZ_FMAH01000002.1"/>
</dbReference>
<dbReference type="STRING" id="411945.GA0061102_1002115"/>
<comment type="similarity">
    <text evidence="2">Belongs to the bacterial solute-binding protein 2 family.</text>
</comment>
<protein>
    <submittedName>
        <fullName evidence="6">Ribose transport system substrate-binding protein</fullName>
    </submittedName>
</protein>
<dbReference type="CDD" id="cd06315">
    <property type="entry name" value="PBP1_ABC_sugar_binding-like"/>
    <property type="match status" value="1"/>
</dbReference>
<feature type="chain" id="PRO_5008682916" evidence="4">
    <location>
        <begin position="24"/>
        <end position="364"/>
    </location>
</feature>
<dbReference type="PANTHER" id="PTHR46847:SF1">
    <property type="entry name" value="D-ALLOSE-BINDING PERIPLASMIC PROTEIN-RELATED"/>
    <property type="match status" value="1"/>
</dbReference>
<feature type="signal peptide" evidence="4">
    <location>
        <begin position="1"/>
        <end position="23"/>
    </location>
</feature>
<sequence length="364" mass="38523">MNRRQFLQATTAVLVLCASQAYADPMADAKAVADKYATPVTKWDGPTTGPKAQAGKTIVVLAGDLKNGGILGVSNGVEEAAKAIGWQVKVLDGAGSIGGRTAAFGQAMALQPAGIIIDGFDAVEQGPALEQAKAAKIPLVAWHAGPVIGPDDKNGLFANVSTDAMEVSKAAADWAFVDAKGKPGVIIFTDSTYAIAIAKADKMKQEIERLGGKVLEYVDTPIAETSQRMPQLTTSLLQKYGDSWTHSLAINDLYFDFMGPSLASAGKGGTDAPINVAAGDGSQSAYERIRAGQYQKVTVAEPLNLQGWQLVDELNRAFAGEKWSGYLSPLHVVTSDNIQSDGGPKNTFDPDNGYRDQYKKIWSK</sequence>
<dbReference type="GO" id="GO:0030246">
    <property type="term" value="F:carbohydrate binding"/>
    <property type="evidence" value="ECO:0007669"/>
    <property type="project" value="UniProtKB-ARBA"/>
</dbReference>
<gene>
    <name evidence="6" type="ORF">GA0061102_1002115</name>
</gene>
<evidence type="ECO:0000256" key="3">
    <source>
        <dbReference type="ARBA" id="ARBA00022729"/>
    </source>
</evidence>
<evidence type="ECO:0000259" key="5">
    <source>
        <dbReference type="Pfam" id="PF13407"/>
    </source>
</evidence>